<dbReference type="AlphaFoldDB" id="B6TW53"/>
<dbReference type="KEGG" id="zma:100277555"/>
<dbReference type="EMBL" id="EU969218">
    <property type="protein sequence ID" value="ACG41336.1"/>
    <property type="molecule type" value="mRNA"/>
</dbReference>
<dbReference type="EMBL" id="CM007649">
    <property type="protein sequence ID" value="ONM33219.1"/>
    <property type="molecule type" value="Genomic_DNA"/>
</dbReference>
<protein>
    <submittedName>
        <fullName evidence="2 4">Uncharacterized protein</fullName>
    </submittedName>
</protein>
<feature type="compositionally biased region" description="Polar residues" evidence="1">
    <location>
        <begin position="133"/>
        <end position="143"/>
    </location>
</feature>
<proteinExistence type="evidence at transcript level"/>
<dbReference type="GeneID" id="100277555"/>
<gene>
    <name evidence="4" type="primary">LOC100277555</name>
    <name evidence="3" type="ORF">ZEAMMB73_Zm00001d041544</name>
</gene>
<feature type="compositionally biased region" description="Acidic residues" evidence="1">
    <location>
        <begin position="62"/>
        <end position="88"/>
    </location>
</feature>
<evidence type="ECO:0000313" key="3">
    <source>
        <dbReference type="EMBL" id="ONM33219.1"/>
    </source>
</evidence>
<dbReference type="PaxDb" id="4577-GRMZM2G076499_P01"/>
<evidence type="ECO:0000313" key="2">
    <source>
        <dbReference type="EMBL" id="ACG41336.1"/>
    </source>
</evidence>
<dbReference type="Proteomes" id="UP000007305">
    <property type="component" value="Chromosome 3"/>
</dbReference>
<dbReference type="HOGENOM" id="CLU_1498516_0_0_1"/>
<dbReference type="ExpressionAtlas" id="B6TW53">
    <property type="expression patterns" value="baseline and differential"/>
</dbReference>
<reference evidence="2" key="1">
    <citation type="journal article" date="2009" name="Plant Mol. Biol.">
        <title>Insights into corn genes derived from large-scale cDNA sequencing.</title>
        <authorList>
            <person name="Alexandrov N.N."/>
            <person name="Brover V.V."/>
            <person name="Freidin S."/>
            <person name="Troukhan M.E."/>
            <person name="Tatarinova T.V."/>
            <person name="Zhang H."/>
            <person name="Swaller T.J."/>
            <person name="Lu Y.P."/>
            <person name="Bouck J."/>
            <person name="Flavell R.B."/>
            <person name="Feldmann K.A."/>
        </authorList>
    </citation>
    <scope>NUCLEOTIDE SEQUENCE</scope>
</reference>
<feature type="region of interest" description="Disordered" evidence="1">
    <location>
        <begin position="62"/>
        <end position="182"/>
    </location>
</feature>
<reference evidence="4" key="4">
    <citation type="submission" date="2021-05" db="UniProtKB">
        <authorList>
            <consortium name="EnsemblPlants"/>
        </authorList>
    </citation>
    <scope>IDENTIFICATION</scope>
    <source>
        <strain evidence="4">cv. B73</strain>
    </source>
</reference>
<name>B6TW53_MAIZE</name>
<keyword evidence="5" id="KW-1185">Reference proteome</keyword>
<dbReference type="RefSeq" id="NP_001144552.1">
    <property type="nucleotide sequence ID" value="NM_001151080.1"/>
</dbReference>
<evidence type="ECO:0000313" key="5">
    <source>
        <dbReference type="Proteomes" id="UP000007305"/>
    </source>
</evidence>
<dbReference type="OMA" id="DELWPEE"/>
<dbReference type="IntAct" id="B6TW53">
    <property type="interactions" value="46"/>
</dbReference>
<sequence length="182" mass="18833">MAGSGGMELPPLRDLSRRAASFLRMARLALTGAATPAQLLAGEEVVVDGGISCNPYYKSISTEDDWGSELWPDQEDESELLVDGDEDGSTTRGGGGGASESVTLVGAGGGGVGGPLDRKPQLRHQSAAPGAHVTSSEPSSSEPLMTRRRATKRVNDTAVAVDHPFGRDRRGGESSSLLLVSS</sequence>
<dbReference type="OrthoDB" id="681950at2759"/>
<reference evidence="3 5" key="2">
    <citation type="submission" date="2015-12" db="EMBL/GenBank/DDBJ databases">
        <title>Update maize B73 reference genome by single molecule sequencing technologies.</title>
        <authorList>
            <consortium name="Maize Genome Sequencing Project"/>
            <person name="Ware D."/>
        </authorList>
    </citation>
    <scope>NUCLEOTIDE SEQUENCE [LARGE SCALE GENOMIC DNA]</scope>
    <source>
        <strain evidence="5">cv. B73</strain>
        <tissue evidence="3">Seedling</tissue>
    </source>
</reference>
<dbReference type="EnsemblPlants" id="Zm00001eb136430_T001">
    <property type="protein sequence ID" value="Zm00001eb136430_P001"/>
    <property type="gene ID" value="Zm00001eb136430"/>
</dbReference>
<reference evidence="4" key="3">
    <citation type="submission" date="2019-07" db="EMBL/GenBank/DDBJ databases">
        <authorList>
            <person name="Seetharam A."/>
            <person name="Woodhouse M."/>
            <person name="Cannon E."/>
        </authorList>
    </citation>
    <scope>NUCLEOTIDE SEQUENCE [LARGE SCALE GENOMIC DNA]</scope>
    <source>
        <strain evidence="4">cv. B73</strain>
    </source>
</reference>
<evidence type="ECO:0000256" key="1">
    <source>
        <dbReference type="SAM" id="MobiDB-lite"/>
    </source>
</evidence>
<evidence type="ECO:0000313" key="4">
    <source>
        <dbReference type="EnsemblPlants" id="Zm00001eb136430_P001"/>
    </source>
</evidence>
<accession>B6TW53</accession>
<dbReference type="Gramene" id="Zm00001eb136430_T001">
    <property type="protein sequence ID" value="Zm00001eb136430_P001"/>
    <property type="gene ID" value="Zm00001eb136430"/>
</dbReference>
<organism evidence="2">
    <name type="scientific">Zea mays</name>
    <name type="common">Maize</name>
    <dbReference type="NCBI Taxonomy" id="4577"/>
    <lineage>
        <taxon>Eukaryota</taxon>
        <taxon>Viridiplantae</taxon>
        <taxon>Streptophyta</taxon>
        <taxon>Embryophyta</taxon>
        <taxon>Tracheophyta</taxon>
        <taxon>Spermatophyta</taxon>
        <taxon>Magnoliopsida</taxon>
        <taxon>Liliopsida</taxon>
        <taxon>Poales</taxon>
        <taxon>Poaceae</taxon>
        <taxon>PACMAD clade</taxon>
        <taxon>Panicoideae</taxon>
        <taxon>Andropogonodae</taxon>
        <taxon>Andropogoneae</taxon>
        <taxon>Tripsacinae</taxon>
        <taxon>Zea</taxon>
    </lineage>
</organism>